<evidence type="ECO:0000313" key="1">
    <source>
        <dbReference type="EMBL" id="ABP70188.1"/>
    </source>
</evidence>
<organism evidence="1">
    <name type="scientific">Cereibacter sphaeroides (strain ATCC 17025 / ATH 2.4.3)</name>
    <name type="common">Rhodobacter sphaeroides</name>
    <dbReference type="NCBI Taxonomy" id="349102"/>
    <lineage>
        <taxon>Bacteria</taxon>
        <taxon>Pseudomonadati</taxon>
        <taxon>Pseudomonadota</taxon>
        <taxon>Alphaproteobacteria</taxon>
        <taxon>Rhodobacterales</taxon>
        <taxon>Paracoccaceae</taxon>
        <taxon>Cereibacter</taxon>
    </lineage>
</organism>
<protein>
    <submittedName>
        <fullName evidence="1">Uncharacterized protein</fullName>
    </submittedName>
</protein>
<dbReference type="KEGG" id="rsq:Rsph17025_1287"/>
<dbReference type="EMBL" id="CP000661">
    <property type="protein sequence ID" value="ABP71004.1"/>
    <property type="molecule type" value="Genomic_DNA"/>
</dbReference>
<proteinExistence type="predicted"/>
<dbReference type="BioCyc" id="RSPH349102:G1G8M-1322-MONOMER"/>
<dbReference type="KEGG" id="rsq:Rsph17025_2113"/>
<dbReference type="BioCyc" id="RSPH349102:G1G8M-2179-MONOMER"/>
<dbReference type="HOGENOM" id="CLU_2261673_0_0_5"/>
<dbReference type="STRING" id="349102.Rsph17025_1287"/>
<dbReference type="EMBL" id="CP000661">
    <property type="protein sequence ID" value="ABP70188.1"/>
    <property type="molecule type" value="Genomic_DNA"/>
</dbReference>
<reference evidence="1" key="1">
    <citation type="submission" date="2007-04" db="EMBL/GenBank/DDBJ databases">
        <title>Complete sequence of chromosome of Rhodobacter sphaeroides ATCC 17025.</title>
        <authorList>
            <consortium name="US DOE Joint Genome Institute"/>
            <person name="Copeland A."/>
            <person name="Lucas S."/>
            <person name="Lapidus A."/>
            <person name="Barry K."/>
            <person name="Detter J.C."/>
            <person name="Glavina del Rio T."/>
            <person name="Hammon N."/>
            <person name="Israni S."/>
            <person name="Dalin E."/>
            <person name="Tice H."/>
            <person name="Pitluck S."/>
            <person name="Chertkov O."/>
            <person name="Brettin T."/>
            <person name="Bruce D."/>
            <person name="Han C."/>
            <person name="Schmutz J."/>
            <person name="Larimer F."/>
            <person name="Land M."/>
            <person name="Hauser L."/>
            <person name="Kyrpides N."/>
            <person name="Kim E."/>
            <person name="Richardson P."/>
            <person name="Mackenzie C."/>
            <person name="Choudhary M."/>
            <person name="Donohue T.J."/>
            <person name="Kaplan S."/>
        </authorList>
    </citation>
    <scope>NUCLEOTIDE SEQUENCE [LARGE SCALE GENOMIC DNA]</scope>
    <source>
        <strain evidence="1">ATCC 17025</strain>
    </source>
</reference>
<sequence>MSRTPPHITDHALIRYLERVVGLDLSAHRRAIADRVANAVALGASAVVSDGFKYMLTDSAVTTVRRAHSERRLPVWQEGRCPDCRRRPGERHAPTCSSCGDVS</sequence>
<gene>
    <name evidence="1" type="ordered locus">Rsph17025_1287</name>
    <name evidence="2" type="ordered locus">Rsph17025_2113</name>
</gene>
<accession>A4WS24</accession>
<dbReference type="AlphaFoldDB" id="A4WS24"/>
<dbReference type="eggNOG" id="ENOG5033FY8">
    <property type="taxonomic scope" value="Bacteria"/>
</dbReference>
<name>A4WS24_CERS5</name>
<evidence type="ECO:0000313" key="2">
    <source>
        <dbReference type="EMBL" id="ABP71004.1"/>
    </source>
</evidence>